<evidence type="ECO:0008006" key="4">
    <source>
        <dbReference type="Google" id="ProtNLM"/>
    </source>
</evidence>
<sequence>MATPNNIVDLEKGMGNTIRHTAIDDESDDNADEDMNQHTGMALVGLFFYYVFFVYYMIGTCKKWWHAALAIGAASALLLLSIGLVIMQINRNNEKLPHPQDNTQNHLDRRLLASTHQ</sequence>
<reference evidence="3" key="2">
    <citation type="submission" date="2013-12" db="EMBL/GenBank/DDBJ databases">
        <authorList>
            <person name="Yu Y."/>
            <person name="Lee S."/>
            <person name="de Baynast K."/>
            <person name="Wissotski M."/>
            <person name="Liu L."/>
            <person name="Talag J."/>
            <person name="Goicoechea J."/>
            <person name="Angelova A."/>
            <person name="Jetty R."/>
            <person name="Kudrna D."/>
            <person name="Golser W."/>
            <person name="Rivera L."/>
            <person name="Zhang J."/>
            <person name="Wing R."/>
        </authorList>
    </citation>
    <scope>NUCLEOTIDE SEQUENCE</scope>
</reference>
<organism evidence="2 3">
    <name type="scientific">Leersia perrieri</name>
    <dbReference type="NCBI Taxonomy" id="77586"/>
    <lineage>
        <taxon>Eukaryota</taxon>
        <taxon>Viridiplantae</taxon>
        <taxon>Streptophyta</taxon>
        <taxon>Embryophyta</taxon>
        <taxon>Tracheophyta</taxon>
        <taxon>Spermatophyta</taxon>
        <taxon>Magnoliopsida</taxon>
        <taxon>Liliopsida</taxon>
        <taxon>Poales</taxon>
        <taxon>Poaceae</taxon>
        <taxon>BOP clade</taxon>
        <taxon>Oryzoideae</taxon>
        <taxon>Oryzeae</taxon>
        <taxon>Oryzinae</taxon>
        <taxon>Leersia</taxon>
    </lineage>
</organism>
<dbReference type="AlphaFoldDB" id="A0A0D9XUY1"/>
<keyword evidence="1" id="KW-1133">Transmembrane helix</keyword>
<feature type="transmembrane region" description="Helical" evidence="1">
    <location>
        <begin position="40"/>
        <end position="58"/>
    </location>
</feature>
<keyword evidence="1" id="KW-0812">Transmembrane</keyword>
<keyword evidence="3" id="KW-1185">Reference proteome</keyword>
<dbReference type="HOGENOM" id="CLU_2053370_0_0_1"/>
<evidence type="ECO:0000313" key="3">
    <source>
        <dbReference type="Proteomes" id="UP000032180"/>
    </source>
</evidence>
<dbReference type="Gramene" id="LPERR11G18260.1">
    <property type="protein sequence ID" value="LPERR11G18260.1"/>
    <property type="gene ID" value="LPERR11G18260"/>
</dbReference>
<dbReference type="EnsemblPlants" id="LPERR11G18260.1">
    <property type="protein sequence ID" value="LPERR11G18260.1"/>
    <property type="gene ID" value="LPERR11G18260"/>
</dbReference>
<accession>A0A0D9XUY1</accession>
<proteinExistence type="predicted"/>
<dbReference type="Proteomes" id="UP000032180">
    <property type="component" value="Chromosome 11"/>
</dbReference>
<evidence type="ECO:0000256" key="1">
    <source>
        <dbReference type="SAM" id="Phobius"/>
    </source>
</evidence>
<protein>
    <recommendedName>
        <fullName evidence="4">Transmembrane protein</fullName>
    </recommendedName>
</protein>
<reference evidence="2" key="3">
    <citation type="submission" date="2015-04" db="UniProtKB">
        <authorList>
            <consortium name="EnsemblPlants"/>
        </authorList>
    </citation>
    <scope>IDENTIFICATION</scope>
</reference>
<reference evidence="2 3" key="1">
    <citation type="submission" date="2012-08" db="EMBL/GenBank/DDBJ databases">
        <title>Oryza genome evolution.</title>
        <authorList>
            <person name="Wing R.A."/>
        </authorList>
    </citation>
    <scope>NUCLEOTIDE SEQUENCE</scope>
</reference>
<evidence type="ECO:0000313" key="2">
    <source>
        <dbReference type="EnsemblPlants" id="LPERR11G18260.1"/>
    </source>
</evidence>
<name>A0A0D9XUY1_9ORYZ</name>
<feature type="transmembrane region" description="Helical" evidence="1">
    <location>
        <begin position="64"/>
        <end position="86"/>
    </location>
</feature>
<keyword evidence="1" id="KW-0472">Membrane</keyword>